<sequence length="106" mass="11357">MAVSWAGNPFQVAKSFVAALEIQRQRAGSRIEISKAKTTLKQSAFSKTCCPVATLCTALGLQAVLFCSIVFQHNSLCPRACSVRLPVASLASRSKFLAHSSGLQEE</sequence>
<reference evidence="1" key="1">
    <citation type="submission" date="2023-08" db="EMBL/GenBank/DDBJ databases">
        <authorList>
            <person name="Chen Y."/>
            <person name="Shah S."/>
            <person name="Dougan E. K."/>
            <person name="Thang M."/>
            <person name="Chan C."/>
        </authorList>
    </citation>
    <scope>NUCLEOTIDE SEQUENCE</scope>
</reference>
<name>A0AA36I9J1_9DINO</name>
<protein>
    <submittedName>
        <fullName evidence="1">Uncharacterized protein</fullName>
    </submittedName>
</protein>
<organism evidence="1 2">
    <name type="scientific">Effrenium voratum</name>
    <dbReference type="NCBI Taxonomy" id="2562239"/>
    <lineage>
        <taxon>Eukaryota</taxon>
        <taxon>Sar</taxon>
        <taxon>Alveolata</taxon>
        <taxon>Dinophyceae</taxon>
        <taxon>Suessiales</taxon>
        <taxon>Symbiodiniaceae</taxon>
        <taxon>Effrenium</taxon>
    </lineage>
</organism>
<dbReference type="EMBL" id="CAUJNA010000878">
    <property type="protein sequence ID" value="CAJ1382159.1"/>
    <property type="molecule type" value="Genomic_DNA"/>
</dbReference>
<accession>A0AA36I9J1</accession>
<comment type="caution">
    <text evidence="1">The sequence shown here is derived from an EMBL/GenBank/DDBJ whole genome shotgun (WGS) entry which is preliminary data.</text>
</comment>
<proteinExistence type="predicted"/>
<dbReference type="Proteomes" id="UP001178507">
    <property type="component" value="Unassembled WGS sequence"/>
</dbReference>
<dbReference type="AlphaFoldDB" id="A0AA36I9J1"/>
<gene>
    <name evidence="1" type="ORF">EVOR1521_LOCUS9607</name>
</gene>
<keyword evidence="2" id="KW-1185">Reference proteome</keyword>
<evidence type="ECO:0000313" key="1">
    <source>
        <dbReference type="EMBL" id="CAJ1382159.1"/>
    </source>
</evidence>
<evidence type="ECO:0000313" key="2">
    <source>
        <dbReference type="Proteomes" id="UP001178507"/>
    </source>
</evidence>